<feature type="compositionally biased region" description="Basic and acidic residues" evidence="2">
    <location>
        <begin position="96"/>
        <end position="111"/>
    </location>
</feature>
<feature type="coiled-coil region" evidence="1">
    <location>
        <begin position="20"/>
        <end position="51"/>
    </location>
</feature>
<proteinExistence type="predicted"/>
<sequence length="129" mass="14481">MDTPDVLRMLARFDTRTLRAERAQAKLEESLATAEQTLKQTTLELDQVARLAEIFYESSHRLGTMVDYLLKERGVLQNGQEPEALKAILDLVQKEIDKNAKQEPDSNDARSEPTPPSESAAQQGPERTS</sequence>
<comment type="caution">
    <text evidence="3">The sequence shown here is derived from an EMBL/GenBank/DDBJ whole genome shotgun (WGS) entry which is preliminary data.</text>
</comment>
<protein>
    <submittedName>
        <fullName evidence="3">Uncharacterized protein</fullName>
    </submittedName>
</protein>
<evidence type="ECO:0000313" key="3">
    <source>
        <dbReference type="EMBL" id="OQE10615.1"/>
    </source>
</evidence>
<organism evidence="3 4">
    <name type="scientific">Penicillium flavigenum</name>
    <dbReference type="NCBI Taxonomy" id="254877"/>
    <lineage>
        <taxon>Eukaryota</taxon>
        <taxon>Fungi</taxon>
        <taxon>Dikarya</taxon>
        <taxon>Ascomycota</taxon>
        <taxon>Pezizomycotina</taxon>
        <taxon>Eurotiomycetes</taxon>
        <taxon>Eurotiomycetidae</taxon>
        <taxon>Eurotiales</taxon>
        <taxon>Aspergillaceae</taxon>
        <taxon>Penicillium</taxon>
    </lineage>
</organism>
<keyword evidence="1" id="KW-0175">Coiled coil</keyword>
<gene>
    <name evidence="3" type="ORF">PENFLA_c086G01283</name>
</gene>
<feature type="compositionally biased region" description="Polar residues" evidence="2">
    <location>
        <begin position="117"/>
        <end position="129"/>
    </location>
</feature>
<keyword evidence="4" id="KW-1185">Reference proteome</keyword>
<reference evidence="4" key="1">
    <citation type="journal article" date="2017" name="Nat. Microbiol.">
        <title>Global analysis of biosynthetic gene clusters reveals vast potential of secondary metabolite production in Penicillium species.</title>
        <authorList>
            <person name="Nielsen J.C."/>
            <person name="Grijseels S."/>
            <person name="Prigent S."/>
            <person name="Ji B."/>
            <person name="Dainat J."/>
            <person name="Nielsen K.F."/>
            <person name="Frisvad J.C."/>
            <person name="Workman M."/>
            <person name="Nielsen J."/>
        </authorList>
    </citation>
    <scope>NUCLEOTIDE SEQUENCE [LARGE SCALE GENOMIC DNA]</scope>
    <source>
        <strain evidence="4">IBT 14082</strain>
    </source>
</reference>
<dbReference type="EMBL" id="MLQL01000086">
    <property type="protein sequence ID" value="OQE10615.1"/>
    <property type="molecule type" value="Genomic_DNA"/>
</dbReference>
<dbReference type="OrthoDB" id="4283126at2759"/>
<feature type="region of interest" description="Disordered" evidence="2">
    <location>
        <begin position="96"/>
        <end position="129"/>
    </location>
</feature>
<name>A0A1V6S988_9EURO</name>
<evidence type="ECO:0000256" key="2">
    <source>
        <dbReference type="SAM" id="MobiDB-lite"/>
    </source>
</evidence>
<accession>A0A1V6S988</accession>
<evidence type="ECO:0000256" key="1">
    <source>
        <dbReference type="SAM" id="Coils"/>
    </source>
</evidence>
<dbReference type="AlphaFoldDB" id="A0A1V6S988"/>
<dbReference type="Proteomes" id="UP000191342">
    <property type="component" value="Unassembled WGS sequence"/>
</dbReference>
<evidence type="ECO:0000313" key="4">
    <source>
        <dbReference type="Proteomes" id="UP000191342"/>
    </source>
</evidence>